<reference evidence="2" key="1">
    <citation type="submission" date="2006-09" db="EMBL/GenBank/DDBJ databases">
        <title>Complete sequence of Rhodopseudomonas palustris BisA53.</title>
        <authorList>
            <consortium name="US DOE Joint Genome Institute"/>
            <person name="Copeland A."/>
            <person name="Lucas S."/>
            <person name="Lapidus A."/>
            <person name="Barry K."/>
            <person name="Detter J.C."/>
            <person name="Glavina del Rio T."/>
            <person name="Hammon N."/>
            <person name="Israni S."/>
            <person name="Dalin E."/>
            <person name="Tice H."/>
            <person name="Pitluck S."/>
            <person name="Chain P."/>
            <person name="Malfatti S."/>
            <person name="Shin M."/>
            <person name="Vergez L."/>
            <person name="Schmutz J."/>
            <person name="Larimer F."/>
            <person name="Land M."/>
            <person name="Hauser L."/>
            <person name="Pelletier D.A."/>
            <person name="Kyrpides N."/>
            <person name="Kim E."/>
            <person name="Harwood C.S."/>
            <person name="Oda Y."/>
            <person name="Richardson P."/>
        </authorList>
    </citation>
    <scope>NUCLEOTIDE SEQUENCE [LARGE SCALE GENOMIC DNA]</scope>
    <source>
        <strain evidence="2">BisA53</strain>
    </source>
</reference>
<proteinExistence type="predicted"/>
<accession>Q07JR3</accession>
<dbReference type="KEGG" id="rpe:RPE_3895"/>
<dbReference type="HOGENOM" id="CLU_147864_4_1_5"/>
<evidence type="ECO:0000259" key="1">
    <source>
        <dbReference type="Pfam" id="PF13670"/>
    </source>
</evidence>
<organism evidence="2">
    <name type="scientific">Rhodopseudomonas palustris (strain BisA53)</name>
    <dbReference type="NCBI Taxonomy" id="316055"/>
    <lineage>
        <taxon>Bacteria</taxon>
        <taxon>Pseudomonadati</taxon>
        <taxon>Pseudomonadota</taxon>
        <taxon>Alphaproteobacteria</taxon>
        <taxon>Hyphomicrobiales</taxon>
        <taxon>Nitrobacteraceae</taxon>
        <taxon>Rhodopseudomonas</taxon>
    </lineage>
</organism>
<dbReference type="Pfam" id="PF13670">
    <property type="entry name" value="PepSY_2"/>
    <property type="match status" value="1"/>
</dbReference>
<name>Q07JR3_RHOP5</name>
<dbReference type="STRING" id="316055.RPE_3895"/>
<protein>
    <recommendedName>
        <fullName evidence="1">PepSY domain-containing protein</fullName>
    </recommendedName>
</protein>
<dbReference type="AlphaFoldDB" id="Q07JR3"/>
<feature type="domain" description="PepSY" evidence="1">
    <location>
        <begin position="27"/>
        <end position="109"/>
    </location>
</feature>
<dbReference type="EMBL" id="CP000463">
    <property type="protein sequence ID" value="ABJ07821.1"/>
    <property type="molecule type" value="Genomic_DNA"/>
</dbReference>
<sequence>MSRHRSSHGATDYNSRETAMRKITLFTTAAALIIGAATAAQADSWGKPCTSAPESQWLSVEALKTKLEAQGFKVQKGKVKKACGEFYTTDKTGANVEVFVDPTNGTIVGKI</sequence>
<evidence type="ECO:0000313" key="2">
    <source>
        <dbReference type="EMBL" id="ABJ07821.1"/>
    </source>
</evidence>
<dbReference type="InterPro" id="IPR025711">
    <property type="entry name" value="PepSY"/>
</dbReference>
<dbReference type="eggNOG" id="COG5591">
    <property type="taxonomic scope" value="Bacteria"/>
</dbReference>
<gene>
    <name evidence="2" type="ordered locus">RPE_3895</name>
</gene>